<keyword evidence="5" id="KW-0808">Transferase</keyword>
<evidence type="ECO:0000313" key="24">
    <source>
        <dbReference type="Proteomes" id="UP001652580"/>
    </source>
</evidence>
<dbReference type="InterPro" id="IPR050122">
    <property type="entry name" value="RTK"/>
</dbReference>
<dbReference type="InterPro" id="IPR003599">
    <property type="entry name" value="Ig_sub"/>
</dbReference>
<evidence type="ECO:0000256" key="16">
    <source>
        <dbReference type="ARBA" id="ARBA00023180"/>
    </source>
</evidence>
<dbReference type="Pfam" id="PF00041">
    <property type="entry name" value="fn3"/>
    <property type="match status" value="1"/>
</dbReference>
<evidence type="ECO:0000256" key="9">
    <source>
        <dbReference type="ARBA" id="ARBA00022777"/>
    </source>
</evidence>
<feature type="domain" description="Ig-like" evidence="22">
    <location>
        <begin position="91"/>
        <end position="186"/>
    </location>
</feature>
<dbReference type="PROSITE" id="PS00107">
    <property type="entry name" value="PROTEIN_KINASE_ATP"/>
    <property type="match status" value="1"/>
</dbReference>
<keyword evidence="10 19" id="KW-0067">ATP-binding</keyword>
<dbReference type="SMART" id="SM00219">
    <property type="entry name" value="TyrKc"/>
    <property type="match status" value="1"/>
</dbReference>
<evidence type="ECO:0000259" key="23">
    <source>
        <dbReference type="PROSITE" id="PS50853"/>
    </source>
</evidence>
<dbReference type="InterPro" id="IPR003961">
    <property type="entry name" value="FN3_dom"/>
</dbReference>
<feature type="signal peptide" evidence="20">
    <location>
        <begin position="1"/>
        <end position="23"/>
    </location>
</feature>
<dbReference type="GeneID" id="103004594"/>
<keyword evidence="6" id="KW-0812">Transmembrane</keyword>
<dbReference type="InterPro" id="IPR036116">
    <property type="entry name" value="FN3_sf"/>
</dbReference>
<dbReference type="InterPro" id="IPR020635">
    <property type="entry name" value="Tyr_kinase_cat_dom"/>
</dbReference>
<evidence type="ECO:0000256" key="19">
    <source>
        <dbReference type="PROSITE-ProRule" id="PRU10141"/>
    </source>
</evidence>
<comment type="catalytic activity">
    <reaction evidence="18">
        <text>L-tyrosyl-[protein] + ATP = O-phospho-L-tyrosyl-[protein] + ADP + H(+)</text>
        <dbReference type="Rhea" id="RHEA:10596"/>
        <dbReference type="Rhea" id="RHEA-COMP:10136"/>
        <dbReference type="Rhea" id="RHEA-COMP:20101"/>
        <dbReference type="ChEBI" id="CHEBI:15378"/>
        <dbReference type="ChEBI" id="CHEBI:30616"/>
        <dbReference type="ChEBI" id="CHEBI:46858"/>
        <dbReference type="ChEBI" id="CHEBI:61978"/>
        <dbReference type="ChEBI" id="CHEBI:456216"/>
        <dbReference type="EC" id="2.7.10.1"/>
    </reaction>
</comment>
<dbReference type="Gene3D" id="3.30.200.20">
    <property type="entry name" value="Phosphorylase Kinase, domain 1"/>
    <property type="match status" value="1"/>
</dbReference>
<dbReference type="EC" id="2.7.10.1" evidence="3"/>
<keyword evidence="17" id="KW-0393">Immunoglobulin domain</keyword>
<dbReference type="InterPro" id="IPR001245">
    <property type="entry name" value="Ser-Thr/Tyr_kinase_cat_dom"/>
</dbReference>
<feature type="domain" description="Fibronectin type-III" evidence="23">
    <location>
        <begin position="286"/>
        <end position="381"/>
    </location>
</feature>
<dbReference type="CDD" id="cd14204">
    <property type="entry name" value="PTKc_Mer"/>
    <property type="match status" value="1"/>
</dbReference>
<keyword evidence="8 19" id="KW-0547">Nucleotide-binding</keyword>
<dbReference type="CDD" id="cd05749">
    <property type="entry name" value="IgI_2_Axl_Tyro3_like"/>
    <property type="match status" value="1"/>
</dbReference>
<dbReference type="InterPro" id="IPR013151">
    <property type="entry name" value="Immunoglobulin_dom"/>
</dbReference>
<keyword evidence="11" id="KW-1133">Transmembrane helix</keyword>
<accession>A0ABM3UJT5</accession>
<evidence type="ECO:0000256" key="15">
    <source>
        <dbReference type="ARBA" id="ARBA00023170"/>
    </source>
</evidence>
<dbReference type="SUPFAM" id="SSF56112">
    <property type="entry name" value="Protein kinase-like (PK-like)"/>
    <property type="match status" value="1"/>
</dbReference>
<dbReference type="Pfam" id="PF07714">
    <property type="entry name" value="PK_Tyr_Ser-Thr"/>
    <property type="match status" value="1"/>
</dbReference>
<feature type="chain" id="PRO_5046926036" description="receptor protein-tyrosine kinase" evidence="20">
    <location>
        <begin position="24"/>
        <end position="919"/>
    </location>
</feature>
<evidence type="ECO:0000256" key="4">
    <source>
        <dbReference type="ARBA" id="ARBA00022553"/>
    </source>
</evidence>
<dbReference type="CDD" id="cd00063">
    <property type="entry name" value="FN3"/>
    <property type="match status" value="2"/>
</dbReference>
<dbReference type="InterPro" id="IPR011009">
    <property type="entry name" value="Kinase-like_dom_sf"/>
</dbReference>
<dbReference type="SMART" id="SM00409">
    <property type="entry name" value="IG"/>
    <property type="match status" value="2"/>
</dbReference>
<gene>
    <name evidence="25" type="primary">MERTK</name>
</gene>
<evidence type="ECO:0000256" key="2">
    <source>
        <dbReference type="ARBA" id="ARBA00006692"/>
    </source>
</evidence>
<dbReference type="PROSITE" id="PS50011">
    <property type="entry name" value="PROTEIN_KINASE_DOM"/>
    <property type="match status" value="1"/>
</dbReference>
<keyword evidence="12" id="KW-0472">Membrane</keyword>
<reference evidence="25" key="1">
    <citation type="submission" date="2025-08" db="UniProtKB">
        <authorList>
            <consortium name="RefSeq"/>
        </authorList>
    </citation>
    <scope>IDENTIFICATION</scope>
</reference>
<evidence type="ECO:0000256" key="11">
    <source>
        <dbReference type="ARBA" id="ARBA00022989"/>
    </source>
</evidence>
<feature type="domain" description="Protein kinase" evidence="21">
    <location>
        <begin position="507"/>
        <end position="778"/>
    </location>
</feature>
<dbReference type="Pfam" id="PF00047">
    <property type="entry name" value="ig"/>
    <property type="match status" value="1"/>
</dbReference>
<evidence type="ECO:0000259" key="21">
    <source>
        <dbReference type="PROSITE" id="PS50011"/>
    </source>
</evidence>
<proteinExistence type="inferred from homology"/>
<dbReference type="Gene3D" id="2.60.40.10">
    <property type="entry name" value="Immunoglobulins"/>
    <property type="match status" value="4"/>
</dbReference>
<evidence type="ECO:0000256" key="1">
    <source>
        <dbReference type="ARBA" id="ARBA00004479"/>
    </source>
</evidence>
<evidence type="ECO:0000256" key="3">
    <source>
        <dbReference type="ARBA" id="ARBA00011902"/>
    </source>
</evidence>
<evidence type="ECO:0000313" key="25">
    <source>
        <dbReference type="RefSeq" id="XP_057414600.1"/>
    </source>
</evidence>
<feature type="domain" description="Ig-like" evidence="22">
    <location>
        <begin position="197"/>
        <end position="273"/>
    </location>
</feature>
<evidence type="ECO:0000256" key="7">
    <source>
        <dbReference type="ARBA" id="ARBA00022737"/>
    </source>
</evidence>
<dbReference type="Gene3D" id="1.10.510.10">
    <property type="entry name" value="Transferase(Phosphotransferase) domain 1"/>
    <property type="match status" value="1"/>
</dbReference>
<evidence type="ECO:0000259" key="22">
    <source>
        <dbReference type="PROSITE" id="PS50835"/>
    </source>
</evidence>
<dbReference type="PANTHER" id="PTHR24416:SF257">
    <property type="entry name" value="TYROSINE-PROTEIN KINASE MER"/>
    <property type="match status" value="1"/>
</dbReference>
<dbReference type="PRINTS" id="PR00109">
    <property type="entry name" value="TYRKINASE"/>
</dbReference>
<dbReference type="InterPro" id="IPR008266">
    <property type="entry name" value="Tyr_kinase_AS"/>
</dbReference>
<dbReference type="GO" id="GO:0016301">
    <property type="term" value="F:kinase activity"/>
    <property type="evidence" value="ECO:0007669"/>
    <property type="project" value="UniProtKB-KW"/>
</dbReference>
<dbReference type="InterPro" id="IPR013783">
    <property type="entry name" value="Ig-like_fold"/>
</dbReference>
<evidence type="ECO:0000256" key="10">
    <source>
        <dbReference type="ARBA" id="ARBA00022840"/>
    </source>
</evidence>
<feature type="binding site" evidence="19">
    <location>
        <position position="539"/>
    </location>
    <ligand>
        <name>ATP</name>
        <dbReference type="ChEBI" id="CHEBI:30616"/>
    </ligand>
</feature>
<dbReference type="SUPFAM" id="SSF49265">
    <property type="entry name" value="Fibronectin type III"/>
    <property type="match status" value="1"/>
</dbReference>
<dbReference type="SMART" id="SM00060">
    <property type="entry name" value="FN3"/>
    <property type="match status" value="2"/>
</dbReference>
<evidence type="ECO:0000256" key="6">
    <source>
        <dbReference type="ARBA" id="ARBA00022692"/>
    </source>
</evidence>
<evidence type="ECO:0000256" key="20">
    <source>
        <dbReference type="SAM" id="SignalP"/>
    </source>
</evidence>
<dbReference type="InterPro" id="IPR007110">
    <property type="entry name" value="Ig-like_dom"/>
</dbReference>
<keyword evidence="13" id="KW-0829">Tyrosine-protein kinase</keyword>
<sequence length="919" mass="101424">MGRALLPLLPWLFLPALWRGAVAEVSKETKPNPLFPGSFPGSLQTDHTPFSFPHTSGFQPTSVFPPIQPGRPHTGNAALPGVTSARSTSLPPLAFNHTVGHIVLSEHKDVKFNCSINIPNIYQDSAAISWWKDGKELLGAHHAITQFYPDDEVTAIIASFSITSVQRSDNGSYICKMKINNDEIVSDPIYVEVQGLPHFTRQPESMNVTRNTAFNLTCQAVGPPEPVNIFWVQNSSRVNELPEKSPSVLTVPGLTETAIFSCEAHNDKGLTVSKGVQINIKAIPSPPTEVRVRNSTAHSILISWVPGFDGYSPFSDCSIQVEEVEPLSHGSVMIFNTSASPHLYQIEQLQALANYSIGVSCMNEVGWSAVSPWILASTTERAPSVAPVNVTMFLNESSNKVDVKWIKPPIKRQDGELVGYRISHVWQNAETSKELSEDVGQNDSLAQLSVQVHNASCTVRIAAITKGGVGPFSDPVKIFVPAHVHSLGVSEELQNKLEDVVIDRNLLILGKILGEGEFGSVMEGNLNQQDGTSQKVAVKTMKLDNFSQREIEEFLSEAACMKDFNHPNVLRLLGVCIEISPQGIPRPMVILPFMKYGDLHTYLLYSRLETGPKHIPLQTLLKFMVDIAQGMEYLSNRNFLHRDLAARNCMLRDDMTVCVADFGLSKKIYSGDYYRQGRIAKMPVKWIAIESLADRVYTSKSDVWAFGVTMWEIATRGMTPYPGVQNHEIYDYLLHGHRLKQPEDCLDELYEVMHSCWRAEPLDRPTFSMLRLQLEKLLESLPEVQDEADIIYVNTQFPESREGPAEGSALALLDVNTHPDLVIASCTPGATVSVVTAEVHDNRPHEGRYILNGVGEGWEEQAPAAPATGTAGRNGVLLEDRLVRNAVSWSQCSTLPLGSPASDELLFADDSSEDSEVLM</sequence>
<protein>
    <recommendedName>
        <fullName evidence="3">receptor protein-tyrosine kinase</fullName>
        <ecNumber evidence="3">2.7.10.1</ecNumber>
    </recommendedName>
</protein>
<keyword evidence="4" id="KW-0597">Phosphoprotein</keyword>
<dbReference type="InterPro" id="IPR017441">
    <property type="entry name" value="Protein_kinase_ATP_BS"/>
</dbReference>
<feature type="domain" description="Fibronectin type-III" evidence="23">
    <location>
        <begin position="386"/>
        <end position="483"/>
    </location>
</feature>
<evidence type="ECO:0000256" key="18">
    <source>
        <dbReference type="ARBA" id="ARBA00051243"/>
    </source>
</evidence>
<name>A0ABM3UJT5_BALAC</name>
<dbReference type="InterPro" id="IPR000719">
    <property type="entry name" value="Prot_kinase_dom"/>
</dbReference>
<evidence type="ECO:0000256" key="13">
    <source>
        <dbReference type="ARBA" id="ARBA00023137"/>
    </source>
</evidence>
<evidence type="ECO:0000256" key="17">
    <source>
        <dbReference type="ARBA" id="ARBA00023319"/>
    </source>
</evidence>
<comment type="similarity">
    <text evidence="2">Belongs to the protein kinase superfamily. CAMK Ser/Thr protein kinase family.</text>
</comment>
<comment type="subcellular location">
    <subcellularLocation>
        <location evidence="1">Membrane</location>
        <topology evidence="1">Single-pass type I membrane protein</topology>
    </subcellularLocation>
</comment>
<dbReference type="PANTHER" id="PTHR24416">
    <property type="entry name" value="TYROSINE-PROTEIN KINASE RECEPTOR"/>
    <property type="match status" value="1"/>
</dbReference>
<dbReference type="Pfam" id="PF13927">
    <property type="entry name" value="Ig_3"/>
    <property type="match status" value="1"/>
</dbReference>
<evidence type="ECO:0000256" key="12">
    <source>
        <dbReference type="ARBA" id="ARBA00023136"/>
    </source>
</evidence>
<dbReference type="PROSITE" id="PS00109">
    <property type="entry name" value="PROTEIN_KINASE_TYR"/>
    <property type="match status" value="1"/>
</dbReference>
<organism evidence="24 25">
    <name type="scientific">Balaenoptera acutorostrata</name>
    <name type="common">Common minke whale</name>
    <name type="synonym">Balaena rostrata</name>
    <dbReference type="NCBI Taxonomy" id="9767"/>
    <lineage>
        <taxon>Eukaryota</taxon>
        <taxon>Metazoa</taxon>
        <taxon>Chordata</taxon>
        <taxon>Craniata</taxon>
        <taxon>Vertebrata</taxon>
        <taxon>Euteleostomi</taxon>
        <taxon>Mammalia</taxon>
        <taxon>Eutheria</taxon>
        <taxon>Laurasiatheria</taxon>
        <taxon>Artiodactyla</taxon>
        <taxon>Whippomorpha</taxon>
        <taxon>Cetacea</taxon>
        <taxon>Mysticeti</taxon>
        <taxon>Balaenopteridae</taxon>
        <taxon>Balaenoptera</taxon>
    </lineage>
</organism>
<keyword evidence="20" id="KW-0732">Signal</keyword>
<keyword evidence="14" id="KW-1015">Disulfide bond</keyword>
<dbReference type="SUPFAM" id="SSF48726">
    <property type="entry name" value="Immunoglobulin"/>
    <property type="match status" value="2"/>
</dbReference>
<keyword evidence="16" id="KW-0325">Glycoprotein</keyword>
<dbReference type="PROSITE" id="PS50853">
    <property type="entry name" value="FN3"/>
    <property type="match status" value="2"/>
</dbReference>
<evidence type="ECO:0000256" key="8">
    <source>
        <dbReference type="ARBA" id="ARBA00022741"/>
    </source>
</evidence>
<dbReference type="PROSITE" id="PS50835">
    <property type="entry name" value="IG_LIKE"/>
    <property type="match status" value="2"/>
</dbReference>
<keyword evidence="9 25" id="KW-0418">Kinase</keyword>
<evidence type="ECO:0000256" key="14">
    <source>
        <dbReference type="ARBA" id="ARBA00023157"/>
    </source>
</evidence>
<keyword evidence="24" id="KW-1185">Reference proteome</keyword>
<evidence type="ECO:0000256" key="5">
    <source>
        <dbReference type="ARBA" id="ARBA00022679"/>
    </source>
</evidence>
<dbReference type="Proteomes" id="UP001652580">
    <property type="component" value="Chromosome 12"/>
</dbReference>
<dbReference type="InterPro" id="IPR036179">
    <property type="entry name" value="Ig-like_dom_sf"/>
</dbReference>
<keyword evidence="7" id="KW-0677">Repeat</keyword>
<dbReference type="RefSeq" id="XP_057414600.1">
    <property type="nucleotide sequence ID" value="XM_057558617.1"/>
</dbReference>
<keyword evidence="15" id="KW-0675">Receptor</keyword>